<reference evidence="6" key="1">
    <citation type="journal article" date="1993" name="Protein Expr. Purif.">
        <title>Expression, purification, and characterization of recombinant ornatin E, a potent glycoprotein IIb-IIIa antagonist.</title>
        <authorList>
            <person name="Mazur P."/>
            <person name="Dennis M.S."/>
            <person name="Seymour J.L."/>
            <person name="Lazarus R.A."/>
        </authorList>
    </citation>
    <scope>NUCLEOTIDE SEQUENCE</scope>
</reference>
<protein>
    <submittedName>
        <fullName evidence="6">Ornatin E</fullName>
    </submittedName>
</protein>
<evidence type="ECO:0000256" key="5">
    <source>
        <dbReference type="ARBA" id="ARBA00022889"/>
    </source>
</evidence>
<dbReference type="SMR" id="A0N5Z2"/>
<comment type="similarity">
    <text evidence="3">Belongs to the ornatin family.</text>
</comment>
<gene>
    <name evidence="6" type="primary">ornE</name>
</gene>
<evidence type="ECO:0000256" key="4">
    <source>
        <dbReference type="ARBA" id="ARBA00022525"/>
    </source>
</evidence>
<feature type="non-terminal residue" evidence="6">
    <location>
        <position position="1"/>
    </location>
</feature>
<proteinExistence type="inferred from homology"/>
<dbReference type="AlphaFoldDB" id="A0N5Z2"/>
<dbReference type="GO" id="GO:0005576">
    <property type="term" value="C:extracellular region"/>
    <property type="evidence" value="ECO:0007669"/>
    <property type="project" value="UniProtKB-SubCell"/>
</dbReference>
<organism evidence="6">
    <name type="scientific">Placobdella ornata</name>
    <name type="common">Turtle leech</name>
    <dbReference type="NCBI Taxonomy" id="6415"/>
    <lineage>
        <taxon>Eukaryota</taxon>
        <taxon>Metazoa</taxon>
        <taxon>Spiralia</taxon>
        <taxon>Lophotrochozoa</taxon>
        <taxon>Annelida</taxon>
        <taxon>Clitellata</taxon>
        <taxon>Hirudinea</taxon>
        <taxon>Rhynchobdellida</taxon>
        <taxon>Glossiphoniidae</taxon>
        <taxon>Placobdella</taxon>
    </lineage>
</organism>
<evidence type="ECO:0000256" key="1">
    <source>
        <dbReference type="ARBA" id="ARBA00003869"/>
    </source>
</evidence>
<dbReference type="GO" id="GO:0007155">
    <property type="term" value="P:cell adhesion"/>
    <property type="evidence" value="ECO:0007669"/>
    <property type="project" value="UniProtKB-KW"/>
</dbReference>
<name>A0N5Z2_PLAOR</name>
<sequence length="50" mass="5728">IYVRPTKDELLYCGEFRELGQPDKKCRCDGKPCTVGRCNFARGDNDDKCI</sequence>
<evidence type="ECO:0000256" key="3">
    <source>
        <dbReference type="ARBA" id="ARBA00006925"/>
    </source>
</evidence>
<dbReference type="PRINTS" id="PR01184">
    <property type="entry name" value="ORNATIN"/>
</dbReference>
<comment type="function">
    <text evidence="1">Potent inhibitor of fibrinogen interaction with platelet receptors expressed on glycoprotein IIb-IIIa complex. May prevent blood from clotting during either feeding and/or storage of ingested blood.</text>
</comment>
<dbReference type="EMBL" id="S66479">
    <property type="protein sequence ID" value="AAB28218.1"/>
    <property type="molecule type" value="Genomic_DNA"/>
</dbReference>
<accession>A0N5Z2</accession>
<keyword evidence="4" id="KW-0964">Secreted</keyword>
<keyword evidence="5" id="KW-0130">Cell adhesion</keyword>
<comment type="subcellular location">
    <subcellularLocation>
        <location evidence="2">Secreted</location>
    </subcellularLocation>
</comment>
<dbReference type="Pfam" id="PF02088">
    <property type="entry name" value="Ornatin"/>
    <property type="match status" value="1"/>
</dbReference>
<dbReference type="InterPro" id="IPR002463">
    <property type="entry name" value="Ornatin"/>
</dbReference>
<evidence type="ECO:0000313" key="6">
    <source>
        <dbReference type="EMBL" id="AAB28218.1"/>
    </source>
</evidence>
<evidence type="ECO:0000256" key="2">
    <source>
        <dbReference type="ARBA" id="ARBA00004613"/>
    </source>
</evidence>